<evidence type="ECO:0000256" key="2">
    <source>
        <dbReference type="ARBA" id="ARBA00022723"/>
    </source>
</evidence>
<dbReference type="CDD" id="cd11377">
    <property type="entry name" value="Pro-peptidase_S53"/>
    <property type="match status" value="1"/>
</dbReference>
<proteinExistence type="predicted"/>
<feature type="binding site" evidence="9">
    <location>
        <position position="567"/>
    </location>
    <ligand>
        <name>Ca(2+)</name>
        <dbReference type="ChEBI" id="CHEBI:29108"/>
    </ligand>
</feature>
<dbReference type="AlphaFoldDB" id="A0A0G4EVI0"/>
<gene>
    <name evidence="12" type="ORF">Vbra_13472</name>
</gene>
<reference evidence="12 13" key="1">
    <citation type="submission" date="2014-11" db="EMBL/GenBank/DDBJ databases">
        <authorList>
            <person name="Zhu J."/>
            <person name="Qi W."/>
            <person name="Song R."/>
        </authorList>
    </citation>
    <scope>NUCLEOTIDE SEQUENCE [LARGE SCALE GENOMIC DNA]</scope>
</reference>
<evidence type="ECO:0000313" key="13">
    <source>
        <dbReference type="Proteomes" id="UP000041254"/>
    </source>
</evidence>
<evidence type="ECO:0000256" key="6">
    <source>
        <dbReference type="ARBA" id="ARBA00023145"/>
    </source>
</evidence>
<comment type="catalytic activity">
    <reaction evidence="7">
        <text>Hydrolysis of proteins with broad specificity for peptide bonds, and a preference for a large uncharged residue in P1. Hydrolyzes peptide amides.</text>
        <dbReference type="EC" id="3.4.21.62"/>
    </reaction>
</comment>
<name>A0A0G4EVI0_VITBC</name>
<keyword evidence="5 9" id="KW-0106">Calcium</keyword>
<dbReference type="SUPFAM" id="SSF52743">
    <property type="entry name" value="Subtilisin-like"/>
    <property type="match status" value="1"/>
</dbReference>
<evidence type="ECO:0000259" key="11">
    <source>
        <dbReference type="PROSITE" id="PS51695"/>
    </source>
</evidence>
<feature type="binding site" evidence="9">
    <location>
        <position position="568"/>
    </location>
    <ligand>
        <name>Ca(2+)</name>
        <dbReference type="ChEBI" id="CHEBI:29108"/>
    </ligand>
</feature>
<dbReference type="GO" id="GO:0004252">
    <property type="term" value="F:serine-type endopeptidase activity"/>
    <property type="evidence" value="ECO:0007669"/>
    <property type="project" value="UniProtKB-UniRule"/>
</dbReference>
<accession>A0A0G4EVI0</accession>
<dbReference type="InterPro" id="IPR000209">
    <property type="entry name" value="Peptidase_S8/S53_dom"/>
</dbReference>
<dbReference type="InterPro" id="IPR030400">
    <property type="entry name" value="Sedolisin_dom"/>
</dbReference>
<dbReference type="PANTHER" id="PTHR14218:SF31">
    <property type="entry name" value="PEPTIDASE S53 DOMAIN-CONTAINING PROTEIN"/>
    <property type="match status" value="1"/>
</dbReference>
<feature type="active site" description="Charge relay system" evidence="9">
    <location>
        <position position="522"/>
    </location>
</feature>
<keyword evidence="3 9" id="KW-0378">Hydrolase</keyword>
<dbReference type="GO" id="GO:0008240">
    <property type="term" value="F:tripeptidyl-peptidase activity"/>
    <property type="evidence" value="ECO:0007669"/>
    <property type="project" value="TreeGrafter"/>
</dbReference>
<keyword evidence="13" id="KW-1185">Reference proteome</keyword>
<evidence type="ECO:0000256" key="1">
    <source>
        <dbReference type="ARBA" id="ARBA00022670"/>
    </source>
</evidence>
<feature type="binding site" evidence="9">
    <location>
        <position position="592"/>
    </location>
    <ligand>
        <name>Ca(2+)</name>
        <dbReference type="ChEBI" id="CHEBI:29108"/>
    </ligand>
</feature>
<dbReference type="STRING" id="1169540.A0A0G4EVI0"/>
<dbReference type="SMART" id="SM00944">
    <property type="entry name" value="Pro-kuma_activ"/>
    <property type="match status" value="1"/>
</dbReference>
<protein>
    <recommendedName>
        <fullName evidence="8">subtilisin</fullName>
        <ecNumber evidence="8">3.4.21.62</ecNumber>
    </recommendedName>
</protein>
<dbReference type="InterPro" id="IPR015366">
    <property type="entry name" value="S53_propep"/>
</dbReference>
<dbReference type="PROSITE" id="PS51695">
    <property type="entry name" value="SEDOLISIN"/>
    <property type="match status" value="1"/>
</dbReference>
<dbReference type="PROSITE" id="PS00138">
    <property type="entry name" value="SUBTILASE_SER"/>
    <property type="match status" value="1"/>
</dbReference>
<keyword evidence="1 9" id="KW-0645">Protease</keyword>
<keyword evidence="10" id="KW-0732">Signal</keyword>
<feature type="chain" id="PRO_5005187680" description="subtilisin" evidence="10">
    <location>
        <begin position="21"/>
        <end position="643"/>
    </location>
</feature>
<dbReference type="InterPro" id="IPR023828">
    <property type="entry name" value="Peptidase_S8_Ser-AS"/>
</dbReference>
<evidence type="ECO:0000256" key="4">
    <source>
        <dbReference type="ARBA" id="ARBA00022825"/>
    </source>
</evidence>
<feature type="active site" description="Charge relay system" evidence="9">
    <location>
        <position position="287"/>
    </location>
</feature>
<evidence type="ECO:0000256" key="7">
    <source>
        <dbReference type="ARBA" id="ARBA00023529"/>
    </source>
</evidence>
<dbReference type="InParanoid" id="A0A0G4EVI0"/>
<dbReference type="OrthoDB" id="409122at2759"/>
<keyword evidence="2 9" id="KW-0479">Metal-binding</keyword>
<dbReference type="CDD" id="cd04056">
    <property type="entry name" value="Peptidases_S53"/>
    <property type="match status" value="1"/>
</dbReference>
<evidence type="ECO:0000256" key="8">
    <source>
        <dbReference type="ARBA" id="ARBA00023619"/>
    </source>
</evidence>
<feature type="signal peptide" evidence="10">
    <location>
        <begin position="1"/>
        <end position="20"/>
    </location>
</feature>
<evidence type="ECO:0000256" key="10">
    <source>
        <dbReference type="SAM" id="SignalP"/>
    </source>
</evidence>
<dbReference type="GO" id="GO:0046872">
    <property type="term" value="F:metal ion binding"/>
    <property type="evidence" value="ECO:0007669"/>
    <property type="project" value="UniProtKB-UniRule"/>
</dbReference>
<dbReference type="Proteomes" id="UP000041254">
    <property type="component" value="Unassembled WGS sequence"/>
</dbReference>
<evidence type="ECO:0000256" key="9">
    <source>
        <dbReference type="PROSITE-ProRule" id="PRU01032"/>
    </source>
</evidence>
<evidence type="ECO:0000256" key="3">
    <source>
        <dbReference type="ARBA" id="ARBA00022801"/>
    </source>
</evidence>
<feature type="domain" description="Peptidase S53" evidence="11">
    <location>
        <begin position="215"/>
        <end position="614"/>
    </location>
</feature>
<dbReference type="InterPro" id="IPR050819">
    <property type="entry name" value="Tripeptidyl-peptidase_I"/>
</dbReference>
<dbReference type="VEuPathDB" id="CryptoDB:Vbra_13472"/>
<dbReference type="Pfam" id="PF09286">
    <property type="entry name" value="Pro-kuma_activ"/>
    <property type="match status" value="1"/>
</dbReference>
<dbReference type="EC" id="3.4.21.62" evidence="8"/>
<evidence type="ECO:0000313" key="12">
    <source>
        <dbReference type="EMBL" id="CEM02085.1"/>
    </source>
</evidence>
<evidence type="ECO:0000256" key="5">
    <source>
        <dbReference type="ARBA" id="ARBA00022837"/>
    </source>
</evidence>
<keyword evidence="4 9" id="KW-0720">Serine protease</keyword>
<dbReference type="PANTHER" id="PTHR14218">
    <property type="entry name" value="PROTEASE S8 TRIPEPTIDYL PEPTIDASE I CLN2"/>
    <property type="match status" value="1"/>
</dbReference>
<dbReference type="Pfam" id="PF00082">
    <property type="entry name" value="Peptidase_S8"/>
    <property type="match status" value="1"/>
</dbReference>
<comment type="cofactor">
    <cofactor evidence="9">
        <name>Ca(2+)</name>
        <dbReference type="ChEBI" id="CHEBI:29108"/>
    </cofactor>
    <text evidence="9">Binds 1 Ca(2+) ion per subunit.</text>
</comment>
<organism evidence="12 13">
    <name type="scientific">Vitrella brassicaformis (strain CCMP3155)</name>
    <dbReference type="NCBI Taxonomy" id="1169540"/>
    <lineage>
        <taxon>Eukaryota</taxon>
        <taxon>Sar</taxon>
        <taxon>Alveolata</taxon>
        <taxon>Colpodellida</taxon>
        <taxon>Vitrellaceae</taxon>
        <taxon>Vitrella</taxon>
    </lineage>
</organism>
<sequence length="643" mass="70624">MSGAALSVLTVLCTLAGNLANPVIDQVVVYRRTSAPPGWKQVSRAHPAQKMRLLIGLKQRNLDWLVETFYDVSDPQSPNYQNFLSSDQILDKVAPEPAVLEAVREWIESSYLKHTAVTAAAAGRRLLSFSPRRDSLAFEGTVSLVEYLFGTEVHIFTHERRGESILRQMGPYSIPKAVLQHIDVIEGLSDFPMEHDTVRYGLPGGPILRDDARHIVVPQMLYSLYNIPKKPTTSKVSQGCAEFQNDNSYSPQDLAYFLNETSLSGVNVSHIVGPFNPEFPDIEATLDVQWIIAAGMGAEDWYWTTRGWMFTFSNNFFHAASVPEVVSISWGWSEVQQCSAGIDPQGCQIVGGDARTYVSRVNSEFMKIGLRGVTLIVSSGDSGANGRTDYTCHDPQFHPTFPGASPAVTSVGATQFHNYTLNLTEGAPPVCKEGPFVCYANGTEEAVSYRNAGFTSGGGFSVFSNTPKYQEPEIANYLSGDSEVPPFSYFNPEGRGYPDISAFGTNYLIRYDRSWSTAGGTSASAPVIAGVVSHLNDLSYKKTGKPLGFINPLLYQMAREHPKAYNDVLLGDNVCTELGCRESCKGFYAAKGWDPVTGLGTPNTIEMLAYVDSLMDRRQKTFKPAAKTAPSLRAHDQQHVIHI</sequence>
<dbReference type="EMBL" id="CDMY01000317">
    <property type="protein sequence ID" value="CEM02085.1"/>
    <property type="molecule type" value="Genomic_DNA"/>
</dbReference>
<dbReference type="InterPro" id="IPR036852">
    <property type="entry name" value="Peptidase_S8/S53_dom_sf"/>
</dbReference>
<dbReference type="OMA" id="YARSVCN"/>
<dbReference type="Gene3D" id="3.40.50.200">
    <property type="entry name" value="Peptidase S8/S53 domain"/>
    <property type="match status" value="1"/>
</dbReference>
<dbReference type="GO" id="GO:0006508">
    <property type="term" value="P:proteolysis"/>
    <property type="evidence" value="ECO:0007669"/>
    <property type="project" value="UniProtKB-KW"/>
</dbReference>
<feature type="active site" description="Charge relay system" evidence="9">
    <location>
        <position position="283"/>
    </location>
</feature>
<dbReference type="SUPFAM" id="SSF54897">
    <property type="entry name" value="Protease propeptides/inhibitors"/>
    <property type="match status" value="1"/>
</dbReference>
<feature type="binding site" evidence="9">
    <location>
        <position position="594"/>
    </location>
    <ligand>
        <name>Ca(2+)</name>
        <dbReference type="ChEBI" id="CHEBI:29108"/>
    </ligand>
</feature>
<keyword evidence="6" id="KW-0865">Zymogen</keyword>